<dbReference type="Proteomes" id="UP000606274">
    <property type="component" value="Unassembled WGS sequence"/>
</dbReference>
<evidence type="ECO:0000256" key="1">
    <source>
        <dbReference type="SAM" id="MobiDB-lite"/>
    </source>
</evidence>
<evidence type="ECO:0008006" key="4">
    <source>
        <dbReference type="Google" id="ProtNLM"/>
    </source>
</evidence>
<dbReference type="EMBL" id="JABFDY010000009">
    <property type="protein sequence ID" value="KAF7703685.1"/>
    <property type="molecule type" value="Genomic_DNA"/>
</dbReference>
<evidence type="ECO:0000313" key="3">
    <source>
        <dbReference type="Proteomes" id="UP000606274"/>
    </source>
</evidence>
<feature type="region of interest" description="Disordered" evidence="1">
    <location>
        <begin position="1"/>
        <end position="42"/>
    </location>
</feature>
<comment type="caution">
    <text evidence="2">The sequence shown here is derived from an EMBL/GenBank/DDBJ whole genome shotgun (WGS) entry which is preliminary data.</text>
</comment>
<proteinExistence type="predicted"/>
<dbReference type="AlphaFoldDB" id="A0A8T0BA49"/>
<accession>A0A8T0BA49</accession>
<reference evidence="2" key="1">
    <citation type="submission" date="2020-08" db="EMBL/GenBank/DDBJ databases">
        <title>Chromosome-level assembly of Southern catfish (Silurus meridionalis) provides insights into visual adaptation to the nocturnal and benthic lifestyles.</title>
        <authorList>
            <person name="Zhang Y."/>
            <person name="Wang D."/>
            <person name="Peng Z."/>
        </authorList>
    </citation>
    <scope>NUCLEOTIDE SEQUENCE</scope>
    <source>
        <strain evidence="2">SWU-2019-XX</strain>
        <tissue evidence="2">Muscle</tissue>
    </source>
</reference>
<protein>
    <recommendedName>
        <fullName evidence="4">Gastrin/cholecystokinin peptide hormone domain-containing protein</fullName>
    </recommendedName>
</protein>
<organism evidence="2 3">
    <name type="scientific">Silurus meridionalis</name>
    <name type="common">Southern catfish</name>
    <name type="synonym">Silurus soldatovi meridionalis</name>
    <dbReference type="NCBI Taxonomy" id="175797"/>
    <lineage>
        <taxon>Eukaryota</taxon>
        <taxon>Metazoa</taxon>
        <taxon>Chordata</taxon>
        <taxon>Craniata</taxon>
        <taxon>Vertebrata</taxon>
        <taxon>Euteleostomi</taxon>
        <taxon>Actinopterygii</taxon>
        <taxon>Neopterygii</taxon>
        <taxon>Teleostei</taxon>
        <taxon>Ostariophysi</taxon>
        <taxon>Siluriformes</taxon>
        <taxon>Siluridae</taxon>
        <taxon>Silurus</taxon>
    </lineage>
</organism>
<feature type="compositionally biased region" description="Polar residues" evidence="1">
    <location>
        <begin position="20"/>
        <end position="30"/>
    </location>
</feature>
<name>A0A8T0BA49_SILME</name>
<keyword evidence="3" id="KW-1185">Reference proteome</keyword>
<sequence>MFSSVLGAQKEPEPLEITGPQLQRGAQGQSVRPERFASLPEDQRRFTSKQILQALSEIIQRDDCISDYQGWVDFGRRSAD</sequence>
<evidence type="ECO:0000313" key="2">
    <source>
        <dbReference type="EMBL" id="KAF7703685.1"/>
    </source>
</evidence>
<gene>
    <name evidence="2" type="ORF">HF521_022692</name>
</gene>